<feature type="domain" description="DUF7137" evidence="3">
    <location>
        <begin position="37"/>
        <end position="173"/>
    </location>
</feature>
<keyword evidence="2" id="KW-0472">Membrane</keyword>
<proteinExistence type="predicted"/>
<keyword evidence="2" id="KW-0812">Transmembrane</keyword>
<feature type="region of interest" description="Disordered" evidence="1">
    <location>
        <begin position="1"/>
        <end position="45"/>
    </location>
</feature>
<evidence type="ECO:0000313" key="5">
    <source>
        <dbReference type="Proteomes" id="UP000305948"/>
    </source>
</evidence>
<name>A0A5C3MQ42_9AGAM</name>
<evidence type="ECO:0000313" key="4">
    <source>
        <dbReference type="EMBL" id="TFK47519.1"/>
    </source>
</evidence>
<protein>
    <recommendedName>
        <fullName evidence="3">DUF7137 domain-containing protein</fullName>
    </recommendedName>
</protein>
<dbReference type="STRING" id="5364.A0A5C3MQ42"/>
<keyword evidence="2" id="KW-1133">Transmembrane helix</keyword>
<dbReference type="PANTHER" id="PTHR42028:SF1">
    <property type="entry name" value="YALI0E30657P"/>
    <property type="match status" value="1"/>
</dbReference>
<evidence type="ECO:0000256" key="2">
    <source>
        <dbReference type="SAM" id="Phobius"/>
    </source>
</evidence>
<dbReference type="OrthoDB" id="2435509at2759"/>
<dbReference type="PANTHER" id="PTHR42028">
    <property type="entry name" value="CHROMOSOME 1, WHOLE GENOME SHOTGUN SEQUENCE"/>
    <property type="match status" value="1"/>
</dbReference>
<dbReference type="Proteomes" id="UP000305948">
    <property type="component" value="Unassembled WGS sequence"/>
</dbReference>
<organism evidence="4 5">
    <name type="scientific">Heliocybe sulcata</name>
    <dbReference type="NCBI Taxonomy" id="5364"/>
    <lineage>
        <taxon>Eukaryota</taxon>
        <taxon>Fungi</taxon>
        <taxon>Dikarya</taxon>
        <taxon>Basidiomycota</taxon>
        <taxon>Agaricomycotina</taxon>
        <taxon>Agaricomycetes</taxon>
        <taxon>Gloeophyllales</taxon>
        <taxon>Gloeophyllaceae</taxon>
        <taxon>Heliocybe</taxon>
    </lineage>
</organism>
<dbReference type="EMBL" id="ML213523">
    <property type="protein sequence ID" value="TFK47519.1"/>
    <property type="molecule type" value="Genomic_DNA"/>
</dbReference>
<feature type="compositionally biased region" description="Low complexity" evidence="1">
    <location>
        <begin position="1"/>
        <end position="30"/>
    </location>
</feature>
<evidence type="ECO:0000259" key="3">
    <source>
        <dbReference type="Pfam" id="PF23585"/>
    </source>
</evidence>
<keyword evidence="5" id="KW-1185">Reference proteome</keyword>
<reference evidence="4 5" key="1">
    <citation type="journal article" date="2019" name="Nat. Ecol. Evol.">
        <title>Megaphylogeny resolves global patterns of mushroom evolution.</title>
        <authorList>
            <person name="Varga T."/>
            <person name="Krizsan K."/>
            <person name="Foldi C."/>
            <person name="Dima B."/>
            <person name="Sanchez-Garcia M."/>
            <person name="Sanchez-Ramirez S."/>
            <person name="Szollosi G.J."/>
            <person name="Szarkandi J.G."/>
            <person name="Papp V."/>
            <person name="Albert L."/>
            <person name="Andreopoulos W."/>
            <person name="Angelini C."/>
            <person name="Antonin V."/>
            <person name="Barry K.W."/>
            <person name="Bougher N.L."/>
            <person name="Buchanan P."/>
            <person name="Buyck B."/>
            <person name="Bense V."/>
            <person name="Catcheside P."/>
            <person name="Chovatia M."/>
            <person name="Cooper J."/>
            <person name="Damon W."/>
            <person name="Desjardin D."/>
            <person name="Finy P."/>
            <person name="Geml J."/>
            <person name="Haridas S."/>
            <person name="Hughes K."/>
            <person name="Justo A."/>
            <person name="Karasinski D."/>
            <person name="Kautmanova I."/>
            <person name="Kiss B."/>
            <person name="Kocsube S."/>
            <person name="Kotiranta H."/>
            <person name="LaButti K.M."/>
            <person name="Lechner B.E."/>
            <person name="Liimatainen K."/>
            <person name="Lipzen A."/>
            <person name="Lukacs Z."/>
            <person name="Mihaltcheva S."/>
            <person name="Morgado L.N."/>
            <person name="Niskanen T."/>
            <person name="Noordeloos M.E."/>
            <person name="Ohm R.A."/>
            <person name="Ortiz-Santana B."/>
            <person name="Ovrebo C."/>
            <person name="Racz N."/>
            <person name="Riley R."/>
            <person name="Savchenko A."/>
            <person name="Shiryaev A."/>
            <person name="Soop K."/>
            <person name="Spirin V."/>
            <person name="Szebenyi C."/>
            <person name="Tomsovsky M."/>
            <person name="Tulloss R.E."/>
            <person name="Uehling J."/>
            <person name="Grigoriev I.V."/>
            <person name="Vagvolgyi C."/>
            <person name="Papp T."/>
            <person name="Martin F.M."/>
            <person name="Miettinen O."/>
            <person name="Hibbett D.S."/>
            <person name="Nagy L.G."/>
        </authorList>
    </citation>
    <scope>NUCLEOTIDE SEQUENCE [LARGE SCALE GENOMIC DNA]</scope>
    <source>
        <strain evidence="4 5">OMC1185</strain>
    </source>
</reference>
<sequence>MSSNQQQQSSGSNAGSNTGSGSGSQQTSSSLSIPQSAPAGGITITQPPQTATSYFKLASNNPVTFAWNFTYVLVTPTHLTVHAVGENGNTYPVGPTDGIIPGSATSVVWDPWAYNQMPGVTPLTGGTYTLNVWDDRGPGSAREPGYMAPNSALQFALYTPQSYTPLTSGWTCVGCSGSLSSYTAHPAFAALMTTLVIMFLSGYSLVRQALH</sequence>
<feature type="transmembrane region" description="Helical" evidence="2">
    <location>
        <begin position="187"/>
        <end position="206"/>
    </location>
</feature>
<gene>
    <name evidence="4" type="ORF">OE88DRAFT_1665697</name>
</gene>
<evidence type="ECO:0000256" key="1">
    <source>
        <dbReference type="SAM" id="MobiDB-lite"/>
    </source>
</evidence>
<dbReference type="InterPro" id="IPR055561">
    <property type="entry name" value="DUF7137"/>
</dbReference>
<dbReference type="Pfam" id="PF23585">
    <property type="entry name" value="DUF7137"/>
    <property type="match status" value="1"/>
</dbReference>
<dbReference type="AlphaFoldDB" id="A0A5C3MQ42"/>
<accession>A0A5C3MQ42</accession>